<evidence type="ECO:0000313" key="2">
    <source>
        <dbReference type="EMBL" id="GJS82114.1"/>
    </source>
</evidence>
<keyword evidence="3" id="KW-1185">Reference proteome</keyword>
<sequence>MTRKNFHTLSENLHTTLKEVLPSMVNTEVNKIAKITSQVYFSQGLLLDKQKTQVDVATQIAEAIQKERENLRTKIISQVNDAIANHIPSQFDSLLRNYMSNNILRVHPTQTAKATAREQQYQLYMTMKDNVQLQQKDLSI</sequence>
<organism evidence="2 3">
    <name type="scientific">Tanacetum coccineum</name>
    <dbReference type="NCBI Taxonomy" id="301880"/>
    <lineage>
        <taxon>Eukaryota</taxon>
        <taxon>Viridiplantae</taxon>
        <taxon>Streptophyta</taxon>
        <taxon>Embryophyta</taxon>
        <taxon>Tracheophyta</taxon>
        <taxon>Spermatophyta</taxon>
        <taxon>Magnoliopsida</taxon>
        <taxon>eudicotyledons</taxon>
        <taxon>Gunneridae</taxon>
        <taxon>Pentapetalae</taxon>
        <taxon>asterids</taxon>
        <taxon>campanulids</taxon>
        <taxon>Asterales</taxon>
        <taxon>Asteraceae</taxon>
        <taxon>Asteroideae</taxon>
        <taxon>Anthemideae</taxon>
        <taxon>Anthemidinae</taxon>
        <taxon>Tanacetum</taxon>
    </lineage>
</organism>
<evidence type="ECO:0000313" key="3">
    <source>
        <dbReference type="Proteomes" id="UP001151760"/>
    </source>
</evidence>
<protein>
    <submittedName>
        <fullName evidence="2">Uncharacterized protein</fullName>
    </submittedName>
</protein>
<keyword evidence="1" id="KW-0175">Coiled coil</keyword>
<comment type="caution">
    <text evidence="2">The sequence shown here is derived from an EMBL/GenBank/DDBJ whole genome shotgun (WGS) entry which is preliminary data.</text>
</comment>
<reference evidence="2" key="2">
    <citation type="submission" date="2022-01" db="EMBL/GenBank/DDBJ databases">
        <authorList>
            <person name="Yamashiro T."/>
            <person name="Shiraishi A."/>
            <person name="Satake H."/>
            <person name="Nakayama K."/>
        </authorList>
    </citation>
    <scope>NUCLEOTIDE SEQUENCE</scope>
</reference>
<reference evidence="2" key="1">
    <citation type="journal article" date="2022" name="Int. J. Mol. Sci.">
        <title>Draft Genome of Tanacetum Coccineum: Genomic Comparison of Closely Related Tanacetum-Family Plants.</title>
        <authorList>
            <person name="Yamashiro T."/>
            <person name="Shiraishi A."/>
            <person name="Nakayama K."/>
            <person name="Satake H."/>
        </authorList>
    </citation>
    <scope>NUCLEOTIDE SEQUENCE</scope>
</reference>
<feature type="coiled-coil region" evidence="1">
    <location>
        <begin position="47"/>
        <end position="74"/>
    </location>
</feature>
<dbReference type="Proteomes" id="UP001151760">
    <property type="component" value="Unassembled WGS sequence"/>
</dbReference>
<accession>A0ABQ4YW72</accession>
<name>A0ABQ4YW72_9ASTR</name>
<evidence type="ECO:0000256" key="1">
    <source>
        <dbReference type="SAM" id="Coils"/>
    </source>
</evidence>
<gene>
    <name evidence="2" type="ORF">Tco_0748655</name>
</gene>
<dbReference type="EMBL" id="BQNB010010800">
    <property type="protein sequence ID" value="GJS82114.1"/>
    <property type="molecule type" value="Genomic_DNA"/>
</dbReference>
<proteinExistence type="predicted"/>